<keyword evidence="2" id="KW-1185">Reference proteome</keyword>
<organism evidence="1 2">
    <name type="scientific">Tanacetum coccineum</name>
    <dbReference type="NCBI Taxonomy" id="301880"/>
    <lineage>
        <taxon>Eukaryota</taxon>
        <taxon>Viridiplantae</taxon>
        <taxon>Streptophyta</taxon>
        <taxon>Embryophyta</taxon>
        <taxon>Tracheophyta</taxon>
        <taxon>Spermatophyta</taxon>
        <taxon>Magnoliopsida</taxon>
        <taxon>eudicotyledons</taxon>
        <taxon>Gunneridae</taxon>
        <taxon>Pentapetalae</taxon>
        <taxon>asterids</taxon>
        <taxon>campanulids</taxon>
        <taxon>Asterales</taxon>
        <taxon>Asteraceae</taxon>
        <taxon>Asteroideae</taxon>
        <taxon>Anthemideae</taxon>
        <taxon>Anthemidinae</taxon>
        <taxon>Tanacetum</taxon>
    </lineage>
</organism>
<protein>
    <submittedName>
        <fullName evidence="1">Uncharacterized protein</fullName>
    </submittedName>
</protein>
<gene>
    <name evidence="1" type="ORF">Tco_0729706</name>
</gene>
<comment type="caution">
    <text evidence="1">The sequence shown here is derived from an EMBL/GenBank/DDBJ whole genome shotgun (WGS) entry which is preliminary data.</text>
</comment>
<reference evidence="1" key="1">
    <citation type="journal article" date="2022" name="Int. J. Mol. Sci.">
        <title>Draft Genome of Tanacetum Coccineum: Genomic Comparison of Closely Related Tanacetum-Family Plants.</title>
        <authorList>
            <person name="Yamashiro T."/>
            <person name="Shiraishi A."/>
            <person name="Nakayama K."/>
            <person name="Satake H."/>
        </authorList>
    </citation>
    <scope>NUCLEOTIDE SEQUENCE</scope>
</reference>
<dbReference type="Proteomes" id="UP001151760">
    <property type="component" value="Unassembled WGS sequence"/>
</dbReference>
<dbReference type="EMBL" id="BQNB010010625">
    <property type="protein sequence ID" value="GJS79825.1"/>
    <property type="molecule type" value="Genomic_DNA"/>
</dbReference>
<accession>A0ABQ4YS36</accession>
<name>A0ABQ4YS36_9ASTR</name>
<proteinExistence type="predicted"/>
<evidence type="ECO:0000313" key="1">
    <source>
        <dbReference type="EMBL" id="GJS79825.1"/>
    </source>
</evidence>
<reference evidence="1" key="2">
    <citation type="submission" date="2022-01" db="EMBL/GenBank/DDBJ databases">
        <authorList>
            <person name="Yamashiro T."/>
            <person name="Shiraishi A."/>
            <person name="Satake H."/>
            <person name="Nakayama K."/>
        </authorList>
    </citation>
    <scope>NUCLEOTIDE SEQUENCE</scope>
</reference>
<sequence>MLKACPLVKISLIGYERGTCRSLPDQRVDRHINNILITADMLLSIKESVLTKKIMKPAVSATTLATPGIQLDTGGVKEWYRNLLQDTLESCKLWTSADQACKGEERGFGPANIGLGEWDGGGIGGVYVLDWMKGLGGSMVWVAWKASEDDGGEKLMFRNESLGLESLGLRTYGYEVEGLEMRWIMLMSLVLDTELDQGFDGEELLV</sequence>
<evidence type="ECO:0000313" key="2">
    <source>
        <dbReference type="Proteomes" id="UP001151760"/>
    </source>
</evidence>